<dbReference type="Gene3D" id="3.30.160.60">
    <property type="entry name" value="Classic Zinc Finger"/>
    <property type="match status" value="1"/>
</dbReference>
<evidence type="ECO:0000259" key="12">
    <source>
        <dbReference type="PROSITE" id="PS51192"/>
    </source>
</evidence>
<dbReference type="InterPro" id="IPR011709">
    <property type="entry name" value="DEAD-box_helicase_OB_fold"/>
</dbReference>
<feature type="domain" description="C2H2-type" evidence="10">
    <location>
        <begin position="41"/>
        <end position="65"/>
    </location>
</feature>
<dbReference type="OMA" id="WQRTPMQ"/>
<dbReference type="PROSITE" id="PS51192">
    <property type="entry name" value="HELICASE_ATP_BIND_1"/>
    <property type="match status" value="1"/>
</dbReference>
<dbReference type="Proteomes" id="UP000009170">
    <property type="component" value="Unassembled WGS sequence"/>
</dbReference>
<dbReference type="GeneID" id="9836758"/>
<reference evidence="15" key="1">
    <citation type="journal article" date="2006" name="Proc. Natl. Acad. Sci. U.S.A.">
        <title>Genome analysis of the smallest free-living eukaryote Ostreococcus tauri unveils many unique features.</title>
        <authorList>
            <person name="Derelle E."/>
            <person name="Ferraz C."/>
            <person name="Rombauts S."/>
            <person name="Rouze P."/>
            <person name="Worden A.Z."/>
            <person name="Robbens S."/>
            <person name="Partensky F."/>
            <person name="Degroeve S."/>
            <person name="Echeynie S."/>
            <person name="Cooke R."/>
            <person name="Saeys Y."/>
            <person name="Wuyts J."/>
            <person name="Jabbari K."/>
            <person name="Bowler C."/>
            <person name="Panaud O."/>
            <person name="Piegu B."/>
            <person name="Ball S.G."/>
            <person name="Ral J.-P."/>
            <person name="Bouget F.-Y."/>
            <person name="Piganeau G."/>
            <person name="De Baets B."/>
            <person name="Picard A."/>
            <person name="Delseny M."/>
            <person name="Demaille J."/>
            <person name="Van de Peer Y."/>
            <person name="Moreau H."/>
        </authorList>
    </citation>
    <scope>NUCLEOTIDE SEQUENCE [LARGE SCALE GENOMIC DNA]</scope>
    <source>
        <strain evidence="15">OTTH 0595 / CCAP 157/2 / RCC745</strain>
    </source>
</reference>
<evidence type="ECO:0000259" key="10">
    <source>
        <dbReference type="PROSITE" id="PS50157"/>
    </source>
</evidence>
<feature type="compositionally biased region" description="Acidic residues" evidence="9">
    <location>
        <begin position="892"/>
        <end position="921"/>
    </location>
</feature>
<dbReference type="InterPro" id="IPR048333">
    <property type="entry name" value="HA2_WH"/>
</dbReference>
<gene>
    <name evidence="14" type="ORF">OT_ostta02g05530</name>
</gene>
<dbReference type="PANTHER" id="PTHR18934">
    <property type="entry name" value="ATP-DEPENDENT RNA HELICASE"/>
    <property type="match status" value="1"/>
</dbReference>
<dbReference type="PROSITE" id="PS51194">
    <property type="entry name" value="HELICASE_CTER"/>
    <property type="match status" value="1"/>
</dbReference>
<feature type="domain" description="Helicase ATP-binding" evidence="12">
    <location>
        <begin position="649"/>
        <end position="816"/>
    </location>
</feature>
<protein>
    <submittedName>
        <fullName evidence="14">DNA/RNA helicase, DEAD/DEAH box type, N-terminal</fullName>
    </submittedName>
</protein>
<dbReference type="InterPro" id="IPR006575">
    <property type="entry name" value="RWD_dom"/>
</dbReference>
<dbReference type="CDD" id="cd17917">
    <property type="entry name" value="DEXHc_RHA-like"/>
    <property type="match status" value="1"/>
</dbReference>
<dbReference type="GO" id="GO:0003723">
    <property type="term" value="F:RNA binding"/>
    <property type="evidence" value="ECO:0007669"/>
    <property type="project" value="UniProtKB-KW"/>
</dbReference>
<dbReference type="CDD" id="cd18791">
    <property type="entry name" value="SF2_C_RHA"/>
    <property type="match status" value="1"/>
</dbReference>
<dbReference type="SUPFAM" id="SSF54495">
    <property type="entry name" value="UBC-like"/>
    <property type="match status" value="1"/>
</dbReference>
<dbReference type="RefSeq" id="XP_003075376.1">
    <property type="nucleotide sequence ID" value="XM_003075328.1"/>
</dbReference>
<dbReference type="Pfam" id="PF07717">
    <property type="entry name" value="OB_NTP_bind"/>
    <property type="match status" value="1"/>
</dbReference>
<feature type="region of interest" description="Disordered" evidence="9">
    <location>
        <begin position="103"/>
        <end position="122"/>
    </location>
</feature>
<evidence type="ECO:0000256" key="6">
    <source>
        <dbReference type="ARBA" id="ARBA00060772"/>
    </source>
</evidence>
<dbReference type="OrthoDB" id="5600252at2759"/>
<feature type="region of interest" description="Disordered" evidence="9">
    <location>
        <begin position="1"/>
        <end position="25"/>
    </location>
</feature>
<dbReference type="SMART" id="SM00487">
    <property type="entry name" value="DEXDc"/>
    <property type="match status" value="1"/>
</dbReference>
<dbReference type="SMART" id="SM00847">
    <property type="entry name" value="HA2"/>
    <property type="match status" value="1"/>
</dbReference>
<keyword evidence="7" id="KW-0862">Zinc</keyword>
<dbReference type="Pfam" id="PF26026">
    <property type="entry name" value="RNA_hel_CTD"/>
    <property type="match status" value="1"/>
</dbReference>
<comment type="caution">
    <text evidence="14">The sequence shown here is derived from an EMBL/GenBank/DDBJ whole genome shotgun (WGS) entry which is preliminary data.</text>
</comment>
<dbReference type="Pfam" id="PF00271">
    <property type="entry name" value="Helicase_C"/>
    <property type="match status" value="1"/>
</dbReference>
<evidence type="ECO:0000256" key="4">
    <source>
        <dbReference type="ARBA" id="ARBA00022840"/>
    </source>
</evidence>
<dbReference type="PROSITE" id="PS00028">
    <property type="entry name" value="ZINC_FINGER_C2H2_1"/>
    <property type="match status" value="1"/>
</dbReference>
<dbReference type="Gene3D" id="3.40.50.300">
    <property type="entry name" value="P-loop containing nucleotide triphosphate hydrolases"/>
    <property type="match status" value="2"/>
</dbReference>
<evidence type="ECO:0000256" key="5">
    <source>
        <dbReference type="ARBA" id="ARBA00022884"/>
    </source>
</evidence>
<dbReference type="InterPro" id="IPR007502">
    <property type="entry name" value="Helicase-assoc_dom"/>
</dbReference>
<sequence>MAPSNAQKKALAKAKRGIVSTGAMSSKSGFDQAALQQNRDHQCPHCERTFKQLDRLRMHVARQHADVGGEETSSAATVQGGLDGVKKGKAALIIAEREKLKERARLERESDPTAKPNAPTPFSRMSCKLPSVILREFVQKQKEFKSPRFRAKEESAENGGGWTCKVVLADKHKPDKDKVFFWKEKCETKEEAEHRVAVVALAKIANSLPLQRLLPTEYKSTFVECERLEAKRLEDAKNHAAREEQRIARMKSASKREVVQVLTMSEEKRTLVETLLKEDYVMVSSADDDGADEDEEGGVNELCEKLESLGFVREDALAASKATKSTLESALDPAISWLCVHVPESRLPALYAPKLLNDGGVVLLSKPTASTSSASADARPTNPTTAWLWERGYDQKSCEDAVSEHSGREDALAHLFGRVLAKVSTEHASWPKGDPNFNEEEWNEELMAIEAICGEEKVSRIQGGGVRVNVDTEVGIGGTLEVYLPKGGGYPCVEPPIIAYHAHGESREAFMRATRELARIAVENCGAPCVYTLIDAAPGLVKFETRGDVKGASKVRTPTSALPMPKGTDLLVPKHASARETKSVAQRTPAKRQRERRGMSQAEMSAESDRLRDAFDEYLHMAKKGKGDPFAMMTVRSNLPASGSREEVTRAVNKASVIVLSGETGCGKSTQVPQFILESEIAAGRGGQTNIIVTQPRRISAIGLAERVAAERCERCGDVVGYSVRLESKQSAKTRLLFCTTGVLIRRLLSDPLLENTTHVILDEVHERSVDSDLLLLLLRRVIAKNPKMRIVLMSATADADLFDSYFKHPSPIAAVSGVSTTQVHIAGFTHPVREYFLEDVFEMTGHTVGRGGPYAKRKQVRRVKSNERLEATLAEKAVKRREERIALGLERDDEDDDDDGDEDDENEEGENVPEDWDLVDDEHAYEVKKSQIVVDESTAESMVPMKTATQIEEERRRADLLAEASRELARYAPQTKSSIRNVDESIINYDAIEQLIACIIRTEIEQGTNALVPPPVAGTKPKDVGLGAFLIFMPGQFEILRLIRKLEQSRLLEERDVGTLRILPLYGSLSSKDQRRIFERSPEGVRKIVVATNIAETSVTIDDVRYVIDTGRAKEMQYDSLRGLSVLADTWVSQAASKQRRGRAGRTAPGARFAMFSRAQFANMSPQQPPEMLRTPLQQLCLSIKAMSSEPVAQTLGAALSPPDACSVSAALDELRALRALDPDEALTPLGRHLAQMPVDARIGKMLLFGALLGCLDPILTIAGAMSGRPLFFSPKDNRDAADRAKRSLSANKSDHLTMVAAYNGWAKACERGKPFERRYCEEYFLSQQALEAVRTSRSDYAQILADLGFVRREYLSNMRRHGSGGTEADSNSNVTRVVKAALVAGFYPHVVRVKHPETKYVQTNAGAVAKEANSRELKYYSKDLGRVFLHPTSVNFHCGKYESRWIVYSERVETAKVYIRDNTMVGAYSLLLFGGDVSVEHDKGFVAVDGWARFQAPARIGVLIRELRQRVDQLLSDRINHPTAHLTSTPVVRALLELLASEGH</sequence>
<evidence type="ECO:0000256" key="8">
    <source>
        <dbReference type="SAM" id="Coils"/>
    </source>
</evidence>
<evidence type="ECO:0000256" key="1">
    <source>
        <dbReference type="ARBA" id="ARBA00022741"/>
    </source>
</evidence>
<feature type="coiled-coil region" evidence="8">
    <location>
        <begin position="223"/>
        <end position="253"/>
    </location>
</feature>
<dbReference type="Gene3D" id="3.10.110.10">
    <property type="entry name" value="Ubiquitin Conjugating Enzyme"/>
    <property type="match status" value="1"/>
</dbReference>
<dbReference type="CDD" id="cd11605">
    <property type="entry name" value="RWD_DRWD_ELF-like"/>
    <property type="match status" value="1"/>
</dbReference>
<keyword evidence="3 14" id="KW-0347">Helicase</keyword>
<dbReference type="Pfam" id="PF21010">
    <property type="entry name" value="HA2_C"/>
    <property type="match status" value="1"/>
</dbReference>
<dbReference type="GO" id="GO:0008270">
    <property type="term" value="F:zinc ion binding"/>
    <property type="evidence" value="ECO:0007669"/>
    <property type="project" value="UniProtKB-KW"/>
</dbReference>
<dbReference type="SMART" id="SM00355">
    <property type="entry name" value="ZnF_C2H2"/>
    <property type="match status" value="1"/>
</dbReference>
<feature type="region of interest" description="Disordered" evidence="9">
    <location>
        <begin position="553"/>
        <end position="608"/>
    </location>
</feature>
<dbReference type="InterPro" id="IPR027417">
    <property type="entry name" value="P-loop_NTPase"/>
</dbReference>
<dbReference type="InterPro" id="IPR013087">
    <property type="entry name" value="Znf_C2H2_type"/>
</dbReference>
<dbReference type="Pfam" id="PF05773">
    <property type="entry name" value="RWD"/>
    <property type="match status" value="1"/>
</dbReference>
<dbReference type="PROSITE" id="PS50157">
    <property type="entry name" value="ZINC_FINGER_C2H2_2"/>
    <property type="match status" value="1"/>
</dbReference>
<evidence type="ECO:0000259" key="13">
    <source>
        <dbReference type="PROSITE" id="PS51194"/>
    </source>
</evidence>
<dbReference type="InterPro" id="IPR059023">
    <property type="entry name" value="RNA_hel_CTD"/>
</dbReference>
<evidence type="ECO:0000259" key="11">
    <source>
        <dbReference type="PROSITE" id="PS50908"/>
    </source>
</evidence>
<accession>Q01DF3</accession>
<dbReference type="STRING" id="70448.Q01DF3"/>
<organism evidence="14 15">
    <name type="scientific">Ostreococcus tauri</name>
    <name type="common">Marine green alga</name>
    <dbReference type="NCBI Taxonomy" id="70448"/>
    <lineage>
        <taxon>Eukaryota</taxon>
        <taxon>Viridiplantae</taxon>
        <taxon>Chlorophyta</taxon>
        <taxon>Mamiellophyceae</taxon>
        <taxon>Mamiellales</taxon>
        <taxon>Bathycoccaceae</taxon>
        <taxon>Ostreococcus</taxon>
    </lineage>
</organism>
<evidence type="ECO:0000313" key="14">
    <source>
        <dbReference type="EMBL" id="CAL52650.1"/>
    </source>
</evidence>
<keyword evidence="4" id="KW-0067">ATP-binding</keyword>
<dbReference type="PANTHER" id="PTHR18934:SF145">
    <property type="entry name" value="ATP-DEPENDENT RNA HELICASE DHX57-RELATED"/>
    <property type="match status" value="1"/>
</dbReference>
<dbReference type="InterPro" id="IPR016135">
    <property type="entry name" value="UBQ-conjugating_enzyme/RWD"/>
</dbReference>
<dbReference type="InterPro" id="IPR011545">
    <property type="entry name" value="DEAD/DEAH_box_helicase_dom"/>
</dbReference>
<dbReference type="Pfam" id="PF00270">
    <property type="entry name" value="DEAD"/>
    <property type="match status" value="1"/>
</dbReference>
<dbReference type="InterPro" id="IPR056328">
    <property type="entry name" value="DSRM_DHX29"/>
</dbReference>
<keyword evidence="1" id="KW-0547">Nucleotide-binding</keyword>
<keyword evidence="15" id="KW-1185">Reference proteome</keyword>
<keyword evidence="7" id="KW-0479">Metal-binding</keyword>
<evidence type="ECO:0000256" key="3">
    <source>
        <dbReference type="ARBA" id="ARBA00022806"/>
    </source>
</evidence>
<feature type="domain" description="Helicase C-terminal" evidence="13">
    <location>
        <begin position="1021"/>
        <end position="1189"/>
    </location>
</feature>
<dbReference type="PROSITE" id="PS50908">
    <property type="entry name" value="RWD"/>
    <property type="match status" value="1"/>
</dbReference>
<reference evidence="14 15" key="2">
    <citation type="journal article" date="2014" name="BMC Genomics">
        <title>An improved genome of the model marine alga Ostreococcus tauri unfolds by assessing Illumina de novo assemblies.</title>
        <authorList>
            <person name="Blanc-Mathieu R."/>
            <person name="Verhelst B."/>
            <person name="Derelle E."/>
            <person name="Rombauts S."/>
            <person name="Bouget F.Y."/>
            <person name="Carre I."/>
            <person name="Chateau A."/>
            <person name="Eyre-Walker A."/>
            <person name="Grimsley N."/>
            <person name="Moreau H."/>
            <person name="Piegu B."/>
            <person name="Rivals E."/>
            <person name="Schackwitz W."/>
            <person name="Van de Peer Y."/>
            <person name="Piganeau G."/>
        </authorList>
    </citation>
    <scope>NUCLEOTIDE SEQUENCE [LARGE SCALE GENOMIC DNA]</scope>
    <source>
        <strain evidence="15">OTTH 0595 / CCAP 157/2 / RCC745</strain>
    </source>
</reference>
<dbReference type="FunFam" id="1.20.120.1080:FF:000002">
    <property type="entry name" value="Putative ATP-dependent RNA helicase DHX36"/>
    <property type="match status" value="1"/>
</dbReference>
<feature type="compositionally biased region" description="Basic and acidic residues" evidence="9">
    <location>
        <begin position="103"/>
        <end position="112"/>
    </location>
</feature>
<comment type="similarity">
    <text evidence="6">Belongs to the DExH box helicase family.</text>
</comment>
<dbReference type="InterPro" id="IPR014001">
    <property type="entry name" value="Helicase_ATP-bd"/>
</dbReference>
<dbReference type="InParanoid" id="Q01DF3"/>
<dbReference type="SMART" id="SM00490">
    <property type="entry name" value="HELICc"/>
    <property type="match status" value="1"/>
</dbReference>
<dbReference type="SUPFAM" id="SSF52540">
    <property type="entry name" value="P-loop containing nucleoside triphosphate hydrolases"/>
    <property type="match status" value="2"/>
</dbReference>
<evidence type="ECO:0000256" key="7">
    <source>
        <dbReference type="PROSITE-ProRule" id="PRU00042"/>
    </source>
</evidence>
<keyword evidence="7" id="KW-0863">Zinc-finger</keyword>
<dbReference type="Pfam" id="PF24385">
    <property type="entry name" value="DSRM_DHX29"/>
    <property type="match status" value="1"/>
</dbReference>
<proteinExistence type="inferred from homology"/>
<keyword evidence="2" id="KW-0378">Hydrolase</keyword>
<dbReference type="GO" id="GO:0004386">
    <property type="term" value="F:helicase activity"/>
    <property type="evidence" value="ECO:0007669"/>
    <property type="project" value="UniProtKB-KW"/>
</dbReference>
<dbReference type="EMBL" id="CAID01000002">
    <property type="protein sequence ID" value="CAL52650.1"/>
    <property type="molecule type" value="Genomic_DNA"/>
</dbReference>
<dbReference type="GO" id="GO:0016787">
    <property type="term" value="F:hydrolase activity"/>
    <property type="evidence" value="ECO:0007669"/>
    <property type="project" value="UniProtKB-KW"/>
</dbReference>
<evidence type="ECO:0000313" key="15">
    <source>
        <dbReference type="Proteomes" id="UP000009170"/>
    </source>
</evidence>
<dbReference type="Pfam" id="PF04408">
    <property type="entry name" value="WHD_HA2"/>
    <property type="match status" value="1"/>
</dbReference>
<keyword evidence="5" id="KW-0694">RNA-binding</keyword>
<dbReference type="Gene3D" id="1.20.120.1080">
    <property type="match status" value="1"/>
</dbReference>
<keyword evidence="8" id="KW-0175">Coiled coil</keyword>
<dbReference type="FunFam" id="3.40.50.300:FF:000526">
    <property type="entry name" value="DExH-box ATP-dependent RNA helicase DExH3"/>
    <property type="match status" value="1"/>
</dbReference>
<evidence type="ECO:0000256" key="9">
    <source>
        <dbReference type="SAM" id="MobiDB-lite"/>
    </source>
</evidence>
<evidence type="ECO:0000256" key="2">
    <source>
        <dbReference type="ARBA" id="ARBA00022801"/>
    </source>
</evidence>
<dbReference type="KEGG" id="ota:OT_ostta02g05530"/>
<name>Q01DF3_OSTTA</name>
<dbReference type="GO" id="GO:0005524">
    <property type="term" value="F:ATP binding"/>
    <property type="evidence" value="ECO:0007669"/>
    <property type="project" value="UniProtKB-KW"/>
</dbReference>
<feature type="domain" description="RWD" evidence="11">
    <location>
        <begin position="444"/>
        <end position="544"/>
    </location>
</feature>
<dbReference type="InterPro" id="IPR001650">
    <property type="entry name" value="Helicase_C-like"/>
</dbReference>
<feature type="region of interest" description="Disordered" evidence="9">
    <location>
        <begin position="886"/>
        <end position="921"/>
    </location>
</feature>